<evidence type="ECO:0000313" key="1">
    <source>
        <dbReference type="EMBL" id="PUU74785.1"/>
    </source>
</evidence>
<accession>A0A2T6ZH20</accession>
<evidence type="ECO:0000313" key="2">
    <source>
        <dbReference type="Proteomes" id="UP000244722"/>
    </source>
</evidence>
<keyword evidence="2" id="KW-1185">Reference proteome</keyword>
<name>A0A2T6ZH20_TUBBO</name>
<comment type="caution">
    <text evidence="1">The sequence shown here is derived from an EMBL/GenBank/DDBJ whole genome shotgun (WGS) entry which is preliminary data.</text>
</comment>
<proteinExistence type="predicted"/>
<organism evidence="1 2">
    <name type="scientific">Tuber borchii</name>
    <name type="common">White truffle</name>
    <dbReference type="NCBI Taxonomy" id="42251"/>
    <lineage>
        <taxon>Eukaryota</taxon>
        <taxon>Fungi</taxon>
        <taxon>Dikarya</taxon>
        <taxon>Ascomycota</taxon>
        <taxon>Pezizomycotina</taxon>
        <taxon>Pezizomycetes</taxon>
        <taxon>Pezizales</taxon>
        <taxon>Tuberaceae</taxon>
        <taxon>Tuber</taxon>
    </lineage>
</organism>
<reference evidence="1 2" key="1">
    <citation type="submission" date="2017-04" db="EMBL/GenBank/DDBJ databases">
        <title>Draft genome sequence of Tuber borchii Vittad., a whitish edible truffle.</title>
        <authorList>
            <consortium name="DOE Joint Genome Institute"/>
            <person name="Murat C."/>
            <person name="Kuo A."/>
            <person name="Barry K.W."/>
            <person name="Clum A."/>
            <person name="Dockter R.B."/>
            <person name="Fauchery L."/>
            <person name="Iotti M."/>
            <person name="Kohler A."/>
            <person name="Labutti K."/>
            <person name="Lindquist E.A."/>
            <person name="Lipzen A."/>
            <person name="Ohm R.A."/>
            <person name="Wang M."/>
            <person name="Grigoriev I.V."/>
            <person name="Zambonelli A."/>
            <person name="Martin F.M."/>
        </authorList>
    </citation>
    <scope>NUCLEOTIDE SEQUENCE [LARGE SCALE GENOMIC DNA]</scope>
    <source>
        <strain evidence="1 2">Tbo3840</strain>
    </source>
</reference>
<protein>
    <submittedName>
        <fullName evidence="1">Uncharacterized protein</fullName>
    </submittedName>
</protein>
<dbReference type="AlphaFoldDB" id="A0A2T6ZH20"/>
<dbReference type="Proteomes" id="UP000244722">
    <property type="component" value="Unassembled WGS sequence"/>
</dbReference>
<dbReference type="OrthoDB" id="409122at2759"/>
<gene>
    <name evidence="1" type="ORF">B9Z19DRAFT_405616</name>
</gene>
<sequence length="106" mass="12016">MLRLENSRAIARRVFVLSRWQYKRDHSSGQRVQPSFSAALAPAFLRVLDNFEGYRSSAASGNKLGVNDFLKQYARYPDPRPFLAKYQPKAQGANFMFLLSNGSLNA</sequence>
<dbReference type="EMBL" id="NESQ01000274">
    <property type="protein sequence ID" value="PUU74785.1"/>
    <property type="molecule type" value="Genomic_DNA"/>
</dbReference>